<dbReference type="RefSeq" id="YP_009212415.1">
    <property type="nucleotide sequence ID" value="NC_028945.1"/>
</dbReference>
<dbReference type="KEGG" id="vg:26638909"/>
<reference evidence="1 2" key="1">
    <citation type="submission" date="2015-04" db="EMBL/GenBank/DDBJ databases">
        <authorList>
            <person name="Hodson T.S."/>
            <person name="Hyde J.R."/>
            <person name="Schouten J.T."/>
            <person name="Crockett J.T."/>
            <person name="Smith T.A."/>
            <person name="Merrill B.D."/>
            <person name="Crook M.B."/>
            <person name="Griffitts J.S."/>
            <person name="Burnett S.H."/>
            <person name="Grose J.H."/>
            <person name="Breakwell D.P."/>
        </authorList>
    </citation>
    <scope>NUCLEOTIDE SEQUENCE [LARGE SCALE GENOMIC DNA]</scope>
</reference>
<dbReference type="EMBL" id="KR052482">
    <property type="protein sequence ID" value="AKF13438.1"/>
    <property type="molecule type" value="Genomic_DNA"/>
</dbReference>
<organism evidence="1 2">
    <name type="scientific">Sinorhizobium phage phiN3</name>
    <dbReference type="NCBI Taxonomy" id="1647405"/>
    <lineage>
        <taxon>Viruses</taxon>
        <taxon>Duplodnaviria</taxon>
        <taxon>Heunggongvirae</taxon>
        <taxon>Uroviricota</taxon>
        <taxon>Caudoviricetes</taxon>
        <taxon>Emdodecavirus</taxon>
        <taxon>Emdodecavirus N3</taxon>
    </lineage>
</organism>
<proteinExistence type="predicted"/>
<keyword evidence="2" id="KW-1185">Reference proteome</keyword>
<dbReference type="Proteomes" id="UP000202958">
    <property type="component" value="Segment"/>
</dbReference>
<protein>
    <submittedName>
        <fullName evidence="1">Uncharacterized protein</fullName>
    </submittedName>
</protein>
<name>A0A0F6SJ20_9CAUD</name>
<evidence type="ECO:0000313" key="2">
    <source>
        <dbReference type="Proteomes" id="UP000202958"/>
    </source>
</evidence>
<dbReference type="GeneID" id="26638909"/>
<sequence>MMTRDEQIAFIEGARERDAERIARWKELPMWARYREISCQNCNRHLGWMSDSGPCGFFLCDDCKEEEENE</sequence>
<evidence type="ECO:0000313" key="1">
    <source>
        <dbReference type="EMBL" id="AKF13438.1"/>
    </source>
</evidence>
<gene>
    <name evidence="1" type="ORF">PHIN3_175</name>
</gene>
<accession>A0A0F6SJ20</accession>